<feature type="transmembrane region" description="Helical" evidence="6">
    <location>
        <begin position="259"/>
        <end position="276"/>
    </location>
</feature>
<evidence type="ECO:0000256" key="2">
    <source>
        <dbReference type="ARBA" id="ARBA00022475"/>
    </source>
</evidence>
<keyword evidence="2" id="KW-1003">Cell membrane</keyword>
<dbReference type="EMBL" id="DTLB01000023">
    <property type="protein sequence ID" value="HFW32118.1"/>
    <property type="molecule type" value="Genomic_DNA"/>
</dbReference>
<evidence type="ECO:0000256" key="3">
    <source>
        <dbReference type="ARBA" id="ARBA00022692"/>
    </source>
</evidence>
<dbReference type="GO" id="GO:0022857">
    <property type="term" value="F:transmembrane transporter activity"/>
    <property type="evidence" value="ECO:0007669"/>
    <property type="project" value="InterPro"/>
</dbReference>
<feature type="transmembrane region" description="Helical" evidence="6">
    <location>
        <begin position="317"/>
        <end position="338"/>
    </location>
</feature>
<dbReference type="PANTHER" id="PTHR43124:SF9">
    <property type="entry name" value="SUGAR TRANSPORT FAMILY PROTEIN"/>
    <property type="match status" value="1"/>
</dbReference>
<comment type="caution">
    <text evidence="8">The sequence shown here is derived from an EMBL/GenBank/DDBJ whole genome shotgun (WGS) entry which is preliminary data.</text>
</comment>
<evidence type="ECO:0000256" key="5">
    <source>
        <dbReference type="ARBA" id="ARBA00023136"/>
    </source>
</evidence>
<feature type="transmembrane region" description="Helical" evidence="6">
    <location>
        <begin position="95"/>
        <end position="113"/>
    </location>
</feature>
<name>A0A7C3MA55_ARCFL</name>
<keyword evidence="4 6" id="KW-1133">Transmembrane helix</keyword>
<accession>A0A7C3MA55</accession>
<feature type="transmembrane region" description="Helical" evidence="6">
    <location>
        <begin position="32"/>
        <end position="54"/>
    </location>
</feature>
<proteinExistence type="predicted"/>
<dbReference type="PROSITE" id="PS50850">
    <property type="entry name" value="MFS"/>
    <property type="match status" value="1"/>
</dbReference>
<keyword evidence="3 6" id="KW-0812">Transmembrane</keyword>
<protein>
    <submittedName>
        <fullName evidence="8">MFS transporter</fullName>
    </submittedName>
</protein>
<feature type="transmembrane region" description="Helical" evidence="6">
    <location>
        <begin position="232"/>
        <end position="252"/>
    </location>
</feature>
<dbReference type="InterPro" id="IPR011701">
    <property type="entry name" value="MFS"/>
</dbReference>
<dbReference type="InterPro" id="IPR050189">
    <property type="entry name" value="MFS_Efflux_Transporters"/>
</dbReference>
<dbReference type="GO" id="GO:0005886">
    <property type="term" value="C:plasma membrane"/>
    <property type="evidence" value="ECO:0007669"/>
    <property type="project" value="UniProtKB-SubCell"/>
</dbReference>
<dbReference type="AlphaFoldDB" id="A0A7C3MA55"/>
<feature type="transmembrane region" description="Helical" evidence="6">
    <location>
        <begin position="282"/>
        <end position="305"/>
    </location>
</feature>
<keyword evidence="5 6" id="KW-0472">Membrane</keyword>
<evidence type="ECO:0000256" key="6">
    <source>
        <dbReference type="SAM" id="Phobius"/>
    </source>
</evidence>
<feature type="transmembrane region" description="Helical" evidence="6">
    <location>
        <begin position="125"/>
        <end position="146"/>
    </location>
</feature>
<evidence type="ECO:0000259" key="7">
    <source>
        <dbReference type="PROSITE" id="PS50850"/>
    </source>
</evidence>
<dbReference type="SUPFAM" id="SSF103473">
    <property type="entry name" value="MFS general substrate transporter"/>
    <property type="match status" value="1"/>
</dbReference>
<dbReference type="InterPro" id="IPR036259">
    <property type="entry name" value="MFS_trans_sf"/>
</dbReference>
<feature type="transmembrane region" description="Helical" evidence="6">
    <location>
        <begin position="152"/>
        <end position="173"/>
    </location>
</feature>
<dbReference type="InterPro" id="IPR020846">
    <property type="entry name" value="MFS_dom"/>
</dbReference>
<evidence type="ECO:0000313" key="8">
    <source>
        <dbReference type="EMBL" id="HFW32118.1"/>
    </source>
</evidence>
<feature type="transmembrane region" description="Helical" evidence="6">
    <location>
        <begin position="194"/>
        <end position="220"/>
    </location>
</feature>
<dbReference type="PROSITE" id="PS51257">
    <property type="entry name" value="PROKAR_LIPOPROTEIN"/>
    <property type="match status" value="1"/>
</dbReference>
<feature type="domain" description="Major facilitator superfamily (MFS) profile" evidence="7">
    <location>
        <begin position="1"/>
        <end position="365"/>
    </location>
</feature>
<dbReference type="Pfam" id="PF07690">
    <property type="entry name" value="MFS_1"/>
    <property type="match status" value="2"/>
</dbReference>
<dbReference type="CDD" id="cd17325">
    <property type="entry name" value="MFS_MdtG_SLC18_like"/>
    <property type="match status" value="1"/>
</dbReference>
<evidence type="ECO:0000256" key="4">
    <source>
        <dbReference type="ARBA" id="ARBA00022989"/>
    </source>
</evidence>
<feature type="transmembrane region" description="Helical" evidence="6">
    <location>
        <begin position="66"/>
        <end position="83"/>
    </location>
</feature>
<dbReference type="PANTHER" id="PTHR43124">
    <property type="entry name" value="PURINE EFFLUX PUMP PBUE"/>
    <property type="match status" value="1"/>
</dbReference>
<comment type="subcellular location">
    <subcellularLocation>
        <location evidence="1">Cell membrane</location>
        <topology evidence="1">Multi-pass membrane protein</topology>
    </subcellularLocation>
</comment>
<dbReference type="Gene3D" id="1.20.1250.20">
    <property type="entry name" value="MFS general substrate transporter like domains"/>
    <property type="match status" value="2"/>
</dbReference>
<sequence>MLRLLISGFFTYSALSCVIPVIPSYASSLGASAFLSAIAAGIFALVPALAMTPFGFLSELHGRGRFLISGALASVFASFLYLYSTTAELLVFSRILHGLGNALYIPSLNALVADMSDERKRGEAMGTLQTVLMLGYFAGPLAGGFVSDMYGIRSAFVLSVLFSLMALSSLFGVRDGKSKEVARQKSKLVFPKELVPFYIIMFVGMAAGSSLALFAIPYYAPDLGLSPNQAGMLVAVIFFFSAIIRIPAGILADIAGRGSVALFGMVVTAIGLFSATKPDLPFLFLASLLCGAGNGIANTAVFAAASDYENRGYAMGVANTVLNAGIFAGTVMAGYMAGFMSYQNIMQTLAIITLIFSPLALSKRLGCIFKIER</sequence>
<feature type="transmembrane region" description="Helical" evidence="6">
    <location>
        <begin position="344"/>
        <end position="361"/>
    </location>
</feature>
<evidence type="ECO:0000256" key="1">
    <source>
        <dbReference type="ARBA" id="ARBA00004651"/>
    </source>
</evidence>
<organism evidence="8">
    <name type="scientific">Archaeoglobus fulgidus</name>
    <dbReference type="NCBI Taxonomy" id="2234"/>
    <lineage>
        <taxon>Archaea</taxon>
        <taxon>Methanobacteriati</taxon>
        <taxon>Methanobacteriota</taxon>
        <taxon>Archaeoglobi</taxon>
        <taxon>Archaeoglobales</taxon>
        <taxon>Archaeoglobaceae</taxon>
        <taxon>Archaeoglobus</taxon>
    </lineage>
</organism>
<gene>
    <name evidence="8" type="ORF">ENW66_04085</name>
</gene>
<reference evidence="8" key="1">
    <citation type="journal article" date="2020" name="mSystems">
        <title>Genome- and Community-Level Interaction Insights into Carbon Utilization and Element Cycling Functions of Hydrothermarchaeota in Hydrothermal Sediment.</title>
        <authorList>
            <person name="Zhou Z."/>
            <person name="Liu Y."/>
            <person name="Xu W."/>
            <person name="Pan J."/>
            <person name="Luo Z.H."/>
            <person name="Li M."/>
        </authorList>
    </citation>
    <scope>NUCLEOTIDE SEQUENCE [LARGE SCALE GENOMIC DNA]</scope>
    <source>
        <strain evidence="8">SpSt-87</strain>
    </source>
</reference>